<evidence type="ECO:0000313" key="1">
    <source>
        <dbReference type="EMBL" id="KAI8537378.1"/>
    </source>
</evidence>
<accession>A0ACC0M8R1</accession>
<dbReference type="EMBL" id="CM046396">
    <property type="protein sequence ID" value="KAI8537378.1"/>
    <property type="molecule type" value="Genomic_DNA"/>
</dbReference>
<organism evidence="1 2">
    <name type="scientific">Rhododendron molle</name>
    <name type="common">Chinese azalea</name>
    <name type="synonym">Azalea mollis</name>
    <dbReference type="NCBI Taxonomy" id="49168"/>
    <lineage>
        <taxon>Eukaryota</taxon>
        <taxon>Viridiplantae</taxon>
        <taxon>Streptophyta</taxon>
        <taxon>Embryophyta</taxon>
        <taxon>Tracheophyta</taxon>
        <taxon>Spermatophyta</taxon>
        <taxon>Magnoliopsida</taxon>
        <taxon>eudicotyledons</taxon>
        <taxon>Gunneridae</taxon>
        <taxon>Pentapetalae</taxon>
        <taxon>asterids</taxon>
        <taxon>Ericales</taxon>
        <taxon>Ericaceae</taxon>
        <taxon>Ericoideae</taxon>
        <taxon>Rhodoreae</taxon>
        <taxon>Rhododendron</taxon>
    </lineage>
</organism>
<sequence>MKYLNCANDLHKEALHFSLECQPRFEGWIQNGGCLRGEASGSAGSVLCSDHKTCNTDLPKRLTWENLELVILENLNCFFLLASDRCLVADAPATLSLDSFSASSLFEVVAAADSDKAL</sequence>
<gene>
    <name evidence="1" type="ORF">RHMOL_Rhmol09G0019100</name>
</gene>
<name>A0ACC0M8R1_RHOML</name>
<dbReference type="Proteomes" id="UP001062846">
    <property type="component" value="Chromosome 9"/>
</dbReference>
<reference evidence="1" key="1">
    <citation type="submission" date="2022-02" db="EMBL/GenBank/DDBJ databases">
        <title>Plant Genome Project.</title>
        <authorList>
            <person name="Zhang R.-G."/>
        </authorList>
    </citation>
    <scope>NUCLEOTIDE SEQUENCE</scope>
    <source>
        <strain evidence="1">AT1</strain>
    </source>
</reference>
<keyword evidence="2" id="KW-1185">Reference proteome</keyword>
<protein>
    <submittedName>
        <fullName evidence="1">Uncharacterized protein</fullName>
    </submittedName>
</protein>
<comment type="caution">
    <text evidence="1">The sequence shown here is derived from an EMBL/GenBank/DDBJ whole genome shotgun (WGS) entry which is preliminary data.</text>
</comment>
<proteinExistence type="predicted"/>
<evidence type="ECO:0000313" key="2">
    <source>
        <dbReference type="Proteomes" id="UP001062846"/>
    </source>
</evidence>